<dbReference type="Proteomes" id="UP001289374">
    <property type="component" value="Unassembled WGS sequence"/>
</dbReference>
<dbReference type="AlphaFoldDB" id="A0AAE1W2B7"/>
<evidence type="ECO:0008006" key="3">
    <source>
        <dbReference type="Google" id="ProtNLM"/>
    </source>
</evidence>
<gene>
    <name evidence="1" type="ORF">Sango_2669100</name>
</gene>
<dbReference type="EMBL" id="JACGWL010000016">
    <property type="protein sequence ID" value="KAK4385451.1"/>
    <property type="molecule type" value="Genomic_DNA"/>
</dbReference>
<evidence type="ECO:0000313" key="1">
    <source>
        <dbReference type="EMBL" id="KAK4385451.1"/>
    </source>
</evidence>
<dbReference type="InterPro" id="IPR043502">
    <property type="entry name" value="DNA/RNA_pol_sf"/>
</dbReference>
<dbReference type="Gene3D" id="3.30.70.270">
    <property type="match status" value="1"/>
</dbReference>
<proteinExistence type="predicted"/>
<comment type="caution">
    <text evidence="1">The sequence shown here is derived from an EMBL/GenBank/DDBJ whole genome shotgun (WGS) entry which is preliminary data.</text>
</comment>
<sequence length="117" mass="13593">MMDAYVDDMAVKRIKETDPLAHLAECFEVVREHDMKLNPTKCTFGVKRGKFMGYLVMERGIEENLEKTQALIEMKSARSVEEVQQLTWRNCILRTFLVWVGKSEPTILQNIEENQGL</sequence>
<keyword evidence="2" id="KW-1185">Reference proteome</keyword>
<reference evidence="1" key="1">
    <citation type="submission" date="2020-06" db="EMBL/GenBank/DDBJ databases">
        <authorList>
            <person name="Li T."/>
            <person name="Hu X."/>
            <person name="Zhang T."/>
            <person name="Song X."/>
            <person name="Zhang H."/>
            <person name="Dai N."/>
            <person name="Sheng W."/>
            <person name="Hou X."/>
            <person name="Wei L."/>
        </authorList>
    </citation>
    <scope>NUCLEOTIDE SEQUENCE</scope>
    <source>
        <strain evidence="1">K16</strain>
        <tissue evidence="1">Leaf</tissue>
    </source>
</reference>
<dbReference type="SUPFAM" id="SSF56672">
    <property type="entry name" value="DNA/RNA polymerases"/>
    <property type="match status" value="1"/>
</dbReference>
<evidence type="ECO:0000313" key="2">
    <source>
        <dbReference type="Proteomes" id="UP001289374"/>
    </source>
</evidence>
<organism evidence="1 2">
    <name type="scientific">Sesamum angolense</name>
    <dbReference type="NCBI Taxonomy" id="2727404"/>
    <lineage>
        <taxon>Eukaryota</taxon>
        <taxon>Viridiplantae</taxon>
        <taxon>Streptophyta</taxon>
        <taxon>Embryophyta</taxon>
        <taxon>Tracheophyta</taxon>
        <taxon>Spermatophyta</taxon>
        <taxon>Magnoliopsida</taxon>
        <taxon>eudicotyledons</taxon>
        <taxon>Gunneridae</taxon>
        <taxon>Pentapetalae</taxon>
        <taxon>asterids</taxon>
        <taxon>lamiids</taxon>
        <taxon>Lamiales</taxon>
        <taxon>Pedaliaceae</taxon>
        <taxon>Sesamum</taxon>
    </lineage>
</organism>
<dbReference type="InterPro" id="IPR043128">
    <property type="entry name" value="Rev_trsase/Diguanyl_cyclase"/>
</dbReference>
<name>A0AAE1W2B7_9LAMI</name>
<accession>A0AAE1W2B7</accession>
<reference evidence="1" key="2">
    <citation type="journal article" date="2024" name="Plant">
        <title>Genomic evolution and insights into agronomic trait innovations of Sesamum species.</title>
        <authorList>
            <person name="Miao H."/>
            <person name="Wang L."/>
            <person name="Qu L."/>
            <person name="Liu H."/>
            <person name="Sun Y."/>
            <person name="Le M."/>
            <person name="Wang Q."/>
            <person name="Wei S."/>
            <person name="Zheng Y."/>
            <person name="Lin W."/>
            <person name="Duan Y."/>
            <person name="Cao H."/>
            <person name="Xiong S."/>
            <person name="Wang X."/>
            <person name="Wei L."/>
            <person name="Li C."/>
            <person name="Ma Q."/>
            <person name="Ju M."/>
            <person name="Zhao R."/>
            <person name="Li G."/>
            <person name="Mu C."/>
            <person name="Tian Q."/>
            <person name="Mei H."/>
            <person name="Zhang T."/>
            <person name="Gao T."/>
            <person name="Zhang H."/>
        </authorList>
    </citation>
    <scope>NUCLEOTIDE SEQUENCE</scope>
    <source>
        <strain evidence="1">K16</strain>
    </source>
</reference>
<protein>
    <recommendedName>
        <fullName evidence="3">Reverse transcriptase</fullName>
    </recommendedName>
</protein>